<feature type="transmembrane region" description="Helical" evidence="2">
    <location>
        <begin position="133"/>
        <end position="155"/>
    </location>
</feature>
<protein>
    <submittedName>
        <fullName evidence="3">Uncharacterized protein</fullName>
    </submittedName>
</protein>
<name>A0A380M9C5_9ACTO</name>
<reference evidence="3 4" key="1">
    <citation type="submission" date="2018-11" db="EMBL/GenBank/DDBJ databases">
        <title>Multidrug-resistant genes are associated with an 42-kb island TGI1 carrying a complex class 1 integron in a Trueperella pyogenes.</title>
        <authorList>
            <person name="Dong W."/>
        </authorList>
    </citation>
    <scope>NUCLEOTIDE SEQUENCE [LARGE SCALE GENOMIC DNA]</scope>
    <source>
        <strain evidence="3 4">TP4</strain>
    </source>
</reference>
<dbReference type="EMBL" id="CP033905">
    <property type="protein sequence ID" value="AZR06838.1"/>
    <property type="molecule type" value="Genomic_DNA"/>
</dbReference>
<feature type="compositionally biased region" description="Low complexity" evidence="1">
    <location>
        <begin position="250"/>
        <end position="261"/>
    </location>
</feature>
<feature type="region of interest" description="Disordered" evidence="1">
    <location>
        <begin position="299"/>
        <end position="339"/>
    </location>
</feature>
<keyword evidence="2" id="KW-0812">Transmembrane</keyword>
<evidence type="ECO:0000313" key="4">
    <source>
        <dbReference type="Proteomes" id="UP000275951"/>
    </source>
</evidence>
<dbReference type="Proteomes" id="UP000275951">
    <property type="component" value="Chromosome"/>
</dbReference>
<keyword evidence="2" id="KW-1133">Transmembrane helix</keyword>
<sequence>MGIDGAVIAVGALFLLVYIVPQITRRRAVFADAPIGERYSEDLRLITGRTLHDEGGDHGKIFTTERTMSIPTRRSATRGPDAAKMRAIARDRSRARARIARRHAYQQRVFIGGGAIALVALALWVAVGATSLAAGWAIAATAMGGVYLIGAGYLVTQWSALNATDEERIAKSTKALGRAATKRAHVAKAERAARAETSVDRAQVEAVAAGEAVTADEAVKSMQSEPPQTKTVQAVDAAPRVAHKPVQRKASSAGEGATASANVPSYTLKPTRRKVKPYVAPEAPTAEVPFRPTRLGERLGAAALESAHPAPEMTGAEELRSDVLGGGSTLDALLDRRRA</sequence>
<evidence type="ECO:0000256" key="1">
    <source>
        <dbReference type="SAM" id="MobiDB-lite"/>
    </source>
</evidence>
<dbReference type="AlphaFoldDB" id="A0A380M9C5"/>
<proteinExistence type="predicted"/>
<evidence type="ECO:0000256" key="2">
    <source>
        <dbReference type="SAM" id="Phobius"/>
    </source>
</evidence>
<feature type="transmembrane region" description="Helical" evidence="2">
    <location>
        <begin position="6"/>
        <end position="24"/>
    </location>
</feature>
<evidence type="ECO:0000313" key="3">
    <source>
        <dbReference type="EMBL" id="AZR06838.1"/>
    </source>
</evidence>
<gene>
    <name evidence="3" type="ORF">EBQ10_05705</name>
</gene>
<feature type="region of interest" description="Disordered" evidence="1">
    <location>
        <begin position="236"/>
        <end position="265"/>
    </location>
</feature>
<keyword evidence="2" id="KW-0472">Membrane</keyword>
<dbReference type="RefSeq" id="WP_039661764.1">
    <property type="nucleotide sequence ID" value="NZ_CP029001.1"/>
</dbReference>
<organism evidence="3 4">
    <name type="scientific">Trueperella pyogenes</name>
    <dbReference type="NCBI Taxonomy" id="1661"/>
    <lineage>
        <taxon>Bacteria</taxon>
        <taxon>Bacillati</taxon>
        <taxon>Actinomycetota</taxon>
        <taxon>Actinomycetes</taxon>
        <taxon>Actinomycetales</taxon>
        <taxon>Actinomycetaceae</taxon>
        <taxon>Trueperella</taxon>
    </lineage>
</organism>
<accession>A0A380M9C5</accession>
<feature type="transmembrane region" description="Helical" evidence="2">
    <location>
        <begin position="109"/>
        <end position="127"/>
    </location>
</feature>